<proteinExistence type="predicted"/>
<dbReference type="OrthoDB" id="10041966at2759"/>
<keyword evidence="2" id="KW-1185">Reference proteome</keyword>
<organism evidence="1 2">
    <name type="scientific">Botryobasidium botryosum (strain FD-172 SS1)</name>
    <dbReference type="NCBI Taxonomy" id="930990"/>
    <lineage>
        <taxon>Eukaryota</taxon>
        <taxon>Fungi</taxon>
        <taxon>Dikarya</taxon>
        <taxon>Basidiomycota</taxon>
        <taxon>Agaricomycotina</taxon>
        <taxon>Agaricomycetes</taxon>
        <taxon>Cantharellales</taxon>
        <taxon>Botryobasidiaceae</taxon>
        <taxon>Botryobasidium</taxon>
    </lineage>
</organism>
<sequence>MSVPCDDPHIQVILIGIGGPTCSGKSTLAKQIIKCFQSGLLIHQDNFAQPIDNLPIHPVYSVLDADDAPTAIDWPRFITVLNHVKRTGRLPTDHAIYEDLNPSTEVLPSNDKIKEWQKAFAKAEADVMSRMGQKVVWVILEGFLLFWDQAVVDAIDVPILLRLPQDLLQCRRRQRQQVYILPDGTIWEDPPHYWEQIQYPAYKRAHQHLYVDGDVENGRLSGEIDGLLLLDVKGMSMDYMLDASCQSVMDALGHAFPS</sequence>
<dbReference type="InterPro" id="IPR027417">
    <property type="entry name" value="P-loop_NTPase"/>
</dbReference>
<reference evidence="2" key="1">
    <citation type="journal article" date="2014" name="Proc. Natl. Acad. Sci. U.S.A.">
        <title>Extensive sampling of basidiomycete genomes demonstrates inadequacy of the white-rot/brown-rot paradigm for wood decay fungi.</title>
        <authorList>
            <person name="Riley R."/>
            <person name="Salamov A.A."/>
            <person name="Brown D.W."/>
            <person name="Nagy L.G."/>
            <person name="Floudas D."/>
            <person name="Held B.W."/>
            <person name="Levasseur A."/>
            <person name="Lombard V."/>
            <person name="Morin E."/>
            <person name="Otillar R."/>
            <person name="Lindquist E.A."/>
            <person name="Sun H."/>
            <person name="LaButti K.M."/>
            <person name="Schmutz J."/>
            <person name="Jabbour D."/>
            <person name="Luo H."/>
            <person name="Baker S.E."/>
            <person name="Pisabarro A.G."/>
            <person name="Walton J.D."/>
            <person name="Blanchette R.A."/>
            <person name="Henrissat B."/>
            <person name="Martin F."/>
            <person name="Cullen D."/>
            <person name="Hibbett D.S."/>
            <person name="Grigoriev I.V."/>
        </authorList>
    </citation>
    <scope>NUCLEOTIDE SEQUENCE [LARGE SCALE GENOMIC DNA]</scope>
    <source>
        <strain evidence="2">FD-172 SS1</strain>
    </source>
</reference>
<dbReference type="HOGENOM" id="CLU_058668_1_1_1"/>
<protein>
    <recommendedName>
        <fullName evidence="3">Phosphoribulokinase/uridine kinase domain-containing protein</fullName>
    </recommendedName>
</protein>
<gene>
    <name evidence="1" type="ORF">BOTBODRAFT_31926</name>
</gene>
<dbReference type="Gene3D" id="3.40.50.300">
    <property type="entry name" value="P-loop containing nucleotide triphosphate hydrolases"/>
    <property type="match status" value="1"/>
</dbReference>
<name>A0A067MHM3_BOTB1</name>
<dbReference type="Proteomes" id="UP000027195">
    <property type="component" value="Unassembled WGS sequence"/>
</dbReference>
<evidence type="ECO:0000313" key="2">
    <source>
        <dbReference type="Proteomes" id="UP000027195"/>
    </source>
</evidence>
<dbReference type="InParanoid" id="A0A067MHM3"/>
<dbReference type="PANTHER" id="PTHR10285">
    <property type="entry name" value="URIDINE KINASE"/>
    <property type="match status" value="1"/>
</dbReference>
<dbReference type="EMBL" id="KL198033">
    <property type="protein sequence ID" value="KDQ15268.1"/>
    <property type="molecule type" value="Genomic_DNA"/>
</dbReference>
<evidence type="ECO:0000313" key="1">
    <source>
        <dbReference type="EMBL" id="KDQ15268.1"/>
    </source>
</evidence>
<dbReference type="STRING" id="930990.A0A067MHM3"/>
<accession>A0A067MHM3</accession>
<dbReference type="AlphaFoldDB" id="A0A067MHM3"/>
<dbReference type="SUPFAM" id="SSF52540">
    <property type="entry name" value="P-loop containing nucleoside triphosphate hydrolases"/>
    <property type="match status" value="1"/>
</dbReference>
<dbReference type="FunCoup" id="A0A067MHM3">
    <property type="interactions" value="252"/>
</dbReference>
<evidence type="ECO:0008006" key="3">
    <source>
        <dbReference type="Google" id="ProtNLM"/>
    </source>
</evidence>